<protein>
    <submittedName>
        <fullName evidence="1">Uncharacterized protein</fullName>
    </submittedName>
</protein>
<evidence type="ECO:0000313" key="1">
    <source>
        <dbReference type="EMBL" id="ARF10301.1"/>
    </source>
</evidence>
<organism evidence="1">
    <name type="scientific">Hokovirus HKV1</name>
    <dbReference type="NCBI Taxonomy" id="1977638"/>
    <lineage>
        <taxon>Viruses</taxon>
        <taxon>Varidnaviria</taxon>
        <taxon>Bamfordvirae</taxon>
        <taxon>Nucleocytoviricota</taxon>
        <taxon>Megaviricetes</taxon>
        <taxon>Imitervirales</taxon>
        <taxon>Mimiviridae</taxon>
        <taxon>Klosneuvirinae</taxon>
        <taxon>Hokovirus</taxon>
    </lineage>
</organism>
<proteinExistence type="predicted"/>
<sequence>MNTIYCNDQGILYKLYNSSLKGSLPKAQIGNPLTIEYIRAKIYSVNFDKYGKSEVMMTCNVKTENNKKSQDNIVYIDKYVVPKYNFKLQTKYHDIDNFNNSIIYYNSSYNNNKINIETKLWEINDYNWLLKTIEYIKNYIKLSPLTKSIPLLTITHNMPFILETIMKNKKLSNEHNLHLSNLSYGKYICLPNVFSNNKIKYILDNYYLESCMLLNKTDNTEYEDTYFVLNVSDTKQYHMNDHNLMENCNNIIQDIKNDNYKEFIEINKDFSDFNTIKKLSIYKQLNKTEEDLLNIKKMYNSLSFDNKIWFRSNFNNIYELIKF</sequence>
<dbReference type="EMBL" id="KY684103">
    <property type="protein sequence ID" value="ARF10301.1"/>
    <property type="molecule type" value="Genomic_DNA"/>
</dbReference>
<accession>A0A1V0SF49</accession>
<gene>
    <name evidence="1" type="ORF">Hokovirus_1_180</name>
</gene>
<name>A0A1V0SF49_9VIRU</name>
<reference evidence="1" key="1">
    <citation type="journal article" date="2017" name="Science">
        <title>Giant viruses with an expanded complement of translation system components.</title>
        <authorList>
            <person name="Schulz F."/>
            <person name="Yutin N."/>
            <person name="Ivanova N.N."/>
            <person name="Ortega D.R."/>
            <person name="Lee T.K."/>
            <person name="Vierheilig J."/>
            <person name="Daims H."/>
            <person name="Horn M."/>
            <person name="Wagner M."/>
            <person name="Jensen G.J."/>
            <person name="Kyrpides N.C."/>
            <person name="Koonin E.V."/>
            <person name="Woyke T."/>
        </authorList>
    </citation>
    <scope>NUCLEOTIDE SEQUENCE</scope>
    <source>
        <strain evidence="1">HKV1</strain>
    </source>
</reference>